<dbReference type="Proteomes" id="UP000278962">
    <property type="component" value="Unassembled WGS sequence"/>
</dbReference>
<dbReference type="PANTHER" id="PTHR33164">
    <property type="entry name" value="TRANSCRIPTIONAL REGULATOR, MARR FAMILY"/>
    <property type="match status" value="1"/>
</dbReference>
<dbReference type="InterPro" id="IPR036388">
    <property type="entry name" value="WH-like_DNA-bd_sf"/>
</dbReference>
<sequence>MSEPAPELVDAVAELAFAVHARLTALAARHDLSLTQMRLLGILRDREPPMLELGRHLDLTKSSVSGLVDRAARRGLVERVPGASDGRVVHVRLTDEGRTFARAVEQEAAKALSELLEPLPEPDRARLAQLAVRVTRGAT</sequence>
<dbReference type="OrthoDB" id="3216907at2"/>
<evidence type="ECO:0000259" key="1">
    <source>
        <dbReference type="PROSITE" id="PS50995"/>
    </source>
</evidence>
<keyword evidence="2" id="KW-0238">DNA-binding</keyword>
<evidence type="ECO:0000313" key="3">
    <source>
        <dbReference type="Proteomes" id="UP000278962"/>
    </source>
</evidence>
<comment type="caution">
    <text evidence="2">The sequence shown here is derived from an EMBL/GenBank/DDBJ whole genome shotgun (WGS) entry which is preliminary data.</text>
</comment>
<dbReference type="PANTHER" id="PTHR33164:SF43">
    <property type="entry name" value="HTH-TYPE TRANSCRIPTIONAL REPRESSOR YETL"/>
    <property type="match status" value="1"/>
</dbReference>
<dbReference type="GO" id="GO:0006950">
    <property type="term" value="P:response to stress"/>
    <property type="evidence" value="ECO:0007669"/>
    <property type="project" value="TreeGrafter"/>
</dbReference>
<dbReference type="AlphaFoldDB" id="A0A660LG70"/>
<dbReference type="GO" id="GO:0003700">
    <property type="term" value="F:DNA-binding transcription factor activity"/>
    <property type="evidence" value="ECO:0007669"/>
    <property type="project" value="InterPro"/>
</dbReference>
<dbReference type="Pfam" id="PF12802">
    <property type="entry name" value="MarR_2"/>
    <property type="match status" value="1"/>
</dbReference>
<evidence type="ECO:0000313" key="2">
    <source>
        <dbReference type="EMBL" id="RKQ92823.1"/>
    </source>
</evidence>
<dbReference type="EMBL" id="RBIL01000001">
    <property type="protein sequence ID" value="RKQ92823.1"/>
    <property type="molecule type" value="Genomic_DNA"/>
</dbReference>
<dbReference type="InterPro" id="IPR036390">
    <property type="entry name" value="WH_DNA-bd_sf"/>
</dbReference>
<dbReference type="InterPro" id="IPR000835">
    <property type="entry name" value="HTH_MarR-typ"/>
</dbReference>
<keyword evidence="3" id="KW-1185">Reference proteome</keyword>
<dbReference type="RefSeq" id="WP_121250600.1">
    <property type="nucleotide sequence ID" value="NZ_RBIL01000001.1"/>
</dbReference>
<protein>
    <submittedName>
        <fullName evidence="2">DNA-binding MarR family transcriptional regulator</fullName>
    </submittedName>
</protein>
<dbReference type="GO" id="GO:0003677">
    <property type="term" value="F:DNA binding"/>
    <property type="evidence" value="ECO:0007669"/>
    <property type="project" value="UniProtKB-KW"/>
</dbReference>
<dbReference type="PROSITE" id="PS50995">
    <property type="entry name" value="HTH_MARR_2"/>
    <property type="match status" value="1"/>
</dbReference>
<dbReference type="InterPro" id="IPR039422">
    <property type="entry name" value="MarR/SlyA-like"/>
</dbReference>
<dbReference type="SUPFAM" id="SSF46785">
    <property type="entry name" value="Winged helix' DNA-binding domain"/>
    <property type="match status" value="1"/>
</dbReference>
<gene>
    <name evidence="2" type="ORF">C8N24_2678</name>
</gene>
<accession>A0A660LG70</accession>
<name>A0A660LG70_9ACTN</name>
<proteinExistence type="predicted"/>
<dbReference type="Gene3D" id="1.10.10.10">
    <property type="entry name" value="Winged helix-like DNA-binding domain superfamily/Winged helix DNA-binding domain"/>
    <property type="match status" value="1"/>
</dbReference>
<reference evidence="2 3" key="1">
    <citation type="submission" date="2018-10" db="EMBL/GenBank/DDBJ databases">
        <title>Genomic Encyclopedia of Archaeal and Bacterial Type Strains, Phase II (KMG-II): from individual species to whole genera.</title>
        <authorList>
            <person name="Goeker M."/>
        </authorList>
    </citation>
    <scope>NUCLEOTIDE SEQUENCE [LARGE SCALE GENOMIC DNA]</scope>
    <source>
        <strain evidence="2 3">DSM 14954</strain>
    </source>
</reference>
<organism evidence="2 3">
    <name type="scientific">Solirubrobacter pauli</name>
    <dbReference type="NCBI Taxonomy" id="166793"/>
    <lineage>
        <taxon>Bacteria</taxon>
        <taxon>Bacillati</taxon>
        <taxon>Actinomycetota</taxon>
        <taxon>Thermoleophilia</taxon>
        <taxon>Solirubrobacterales</taxon>
        <taxon>Solirubrobacteraceae</taxon>
        <taxon>Solirubrobacter</taxon>
    </lineage>
</organism>
<feature type="domain" description="HTH marR-type" evidence="1">
    <location>
        <begin position="5"/>
        <end position="136"/>
    </location>
</feature>
<dbReference type="PRINTS" id="PR00598">
    <property type="entry name" value="HTHMARR"/>
</dbReference>
<dbReference type="SMART" id="SM00347">
    <property type="entry name" value="HTH_MARR"/>
    <property type="match status" value="1"/>
</dbReference>